<evidence type="ECO:0000313" key="3">
    <source>
        <dbReference type="Proteomes" id="UP000265515"/>
    </source>
</evidence>
<dbReference type="GO" id="GO:0006672">
    <property type="term" value="P:ceramide metabolic process"/>
    <property type="evidence" value="ECO:0007669"/>
    <property type="project" value="TreeGrafter"/>
</dbReference>
<name>A0A388K1L5_CHABU</name>
<dbReference type="OrthoDB" id="592605at2759"/>
<dbReference type="Gramene" id="GBG63938">
    <property type="protein sequence ID" value="GBG63938"/>
    <property type="gene ID" value="CBR_g39942"/>
</dbReference>
<evidence type="ECO:0000259" key="1">
    <source>
        <dbReference type="PROSITE" id="PS50146"/>
    </source>
</evidence>
<dbReference type="Gene3D" id="3.40.50.10330">
    <property type="entry name" value="Probable inorganic polyphosphate/atp-NAD kinase, domain 1"/>
    <property type="match status" value="1"/>
</dbReference>
<dbReference type="SUPFAM" id="SSF111331">
    <property type="entry name" value="NAD kinase/diacylglycerol kinase-like"/>
    <property type="match status" value="1"/>
</dbReference>
<dbReference type="PANTHER" id="PTHR12358:SF111">
    <property type="entry name" value="CERAMIDE KINASE, ISOFORM A"/>
    <property type="match status" value="1"/>
</dbReference>
<keyword evidence="3" id="KW-1185">Reference proteome</keyword>
<dbReference type="Proteomes" id="UP000265515">
    <property type="component" value="Unassembled WGS sequence"/>
</dbReference>
<dbReference type="InterPro" id="IPR017438">
    <property type="entry name" value="ATP-NAD_kinase_N"/>
</dbReference>
<reference evidence="2 3" key="1">
    <citation type="journal article" date="2018" name="Cell">
        <title>The Chara Genome: Secondary Complexity and Implications for Plant Terrestrialization.</title>
        <authorList>
            <person name="Nishiyama T."/>
            <person name="Sakayama H."/>
            <person name="Vries J.D."/>
            <person name="Buschmann H."/>
            <person name="Saint-Marcoux D."/>
            <person name="Ullrich K.K."/>
            <person name="Haas F.B."/>
            <person name="Vanderstraeten L."/>
            <person name="Becker D."/>
            <person name="Lang D."/>
            <person name="Vosolsobe S."/>
            <person name="Rombauts S."/>
            <person name="Wilhelmsson P.K.I."/>
            <person name="Janitza P."/>
            <person name="Kern R."/>
            <person name="Heyl A."/>
            <person name="Rumpler F."/>
            <person name="Villalobos L.I.A.C."/>
            <person name="Clay J.M."/>
            <person name="Skokan R."/>
            <person name="Toyoda A."/>
            <person name="Suzuki Y."/>
            <person name="Kagoshima H."/>
            <person name="Schijlen E."/>
            <person name="Tajeshwar N."/>
            <person name="Catarino B."/>
            <person name="Hetherington A.J."/>
            <person name="Saltykova A."/>
            <person name="Bonnot C."/>
            <person name="Breuninger H."/>
            <person name="Symeonidi A."/>
            <person name="Radhakrishnan G.V."/>
            <person name="Van Nieuwerburgh F."/>
            <person name="Deforce D."/>
            <person name="Chang C."/>
            <person name="Karol K.G."/>
            <person name="Hedrich R."/>
            <person name="Ulvskov P."/>
            <person name="Glockner G."/>
            <person name="Delwiche C.F."/>
            <person name="Petrasek J."/>
            <person name="Van de Peer Y."/>
            <person name="Friml J."/>
            <person name="Beilby M."/>
            <person name="Dolan L."/>
            <person name="Kohara Y."/>
            <person name="Sugano S."/>
            <person name="Fujiyama A."/>
            <person name="Delaux P.-M."/>
            <person name="Quint M."/>
            <person name="TheiBen G."/>
            <person name="Hagemann M."/>
            <person name="Harholt J."/>
            <person name="Dunand C."/>
            <person name="Zachgo S."/>
            <person name="Langdale J."/>
            <person name="Maumus F."/>
            <person name="Straeten D.V.D."/>
            <person name="Gould S.B."/>
            <person name="Rensing S.A."/>
        </authorList>
    </citation>
    <scope>NUCLEOTIDE SEQUENCE [LARGE SCALE GENOMIC DNA]</scope>
    <source>
        <strain evidence="2 3">S276</strain>
    </source>
</reference>
<dbReference type="GO" id="GO:0001729">
    <property type="term" value="F:ceramide kinase activity"/>
    <property type="evidence" value="ECO:0007669"/>
    <property type="project" value="TreeGrafter"/>
</dbReference>
<dbReference type="STRING" id="69332.A0A388K1L5"/>
<dbReference type="GO" id="GO:0016020">
    <property type="term" value="C:membrane"/>
    <property type="evidence" value="ECO:0007669"/>
    <property type="project" value="GOC"/>
</dbReference>
<accession>A0A388K1L5</accession>
<dbReference type="InterPro" id="IPR050187">
    <property type="entry name" value="Lipid_Phosphate_FormReg"/>
</dbReference>
<organism evidence="2 3">
    <name type="scientific">Chara braunii</name>
    <name type="common">Braun's stonewort</name>
    <dbReference type="NCBI Taxonomy" id="69332"/>
    <lineage>
        <taxon>Eukaryota</taxon>
        <taxon>Viridiplantae</taxon>
        <taxon>Streptophyta</taxon>
        <taxon>Charophyceae</taxon>
        <taxon>Charales</taxon>
        <taxon>Characeae</taxon>
        <taxon>Chara</taxon>
    </lineage>
</organism>
<dbReference type="InterPro" id="IPR016064">
    <property type="entry name" value="NAD/diacylglycerol_kinase_sf"/>
</dbReference>
<dbReference type="EMBL" id="BFEA01000044">
    <property type="protein sequence ID" value="GBG63938.1"/>
    <property type="molecule type" value="Genomic_DNA"/>
</dbReference>
<protein>
    <recommendedName>
        <fullName evidence="1">DAGKc domain-containing protein</fullName>
    </recommendedName>
</protein>
<dbReference type="AlphaFoldDB" id="A0A388K1L5"/>
<feature type="domain" description="DAGKc" evidence="1">
    <location>
        <begin position="90"/>
        <end position="216"/>
    </location>
</feature>
<sequence length="247" mass="26626">MGYYWSQVSWAQIDVSRRAVGSWNRIVPCFVELCAYASMLFAIVSGCRAILPDPTNAANVPGSRGNGGAEVTPEVNHEGLSPKVKAMWSLPGAKVLVIVNPKSGHGKAKKVLCSHVLPVFELAGLRYSVLETSCPRHAERLAAAADLSMCSDGIVCVGGDGIVNEVLNGLFSRKDSAQAMEVPIGIIPAGSDNSLCWSVLGIRDPISAAISIVKSELDEYLSFQWYWSWFPLHLLGFQALARRPALK</sequence>
<proteinExistence type="predicted"/>
<comment type="caution">
    <text evidence="2">The sequence shown here is derived from an EMBL/GenBank/DDBJ whole genome shotgun (WGS) entry which is preliminary data.</text>
</comment>
<dbReference type="Pfam" id="PF00781">
    <property type="entry name" value="DAGK_cat"/>
    <property type="match status" value="1"/>
</dbReference>
<dbReference type="PROSITE" id="PS50146">
    <property type="entry name" value="DAGK"/>
    <property type="match status" value="1"/>
</dbReference>
<evidence type="ECO:0000313" key="2">
    <source>
        <dbReference type="EMBL" id="GBG63938.1"/>
    </source>
</evidence>
<dbReference type="InterPro" id="IPR001206">
    <property type="entry name" value="Diacylglycerol_kinase_cat_dom"/>
</dbReference>
<dbReference type="PANTHER" id="PTHR12358">
    <property type="entry name" value="SPHINGOSINE KINASE"/>
    <property type="match status" value="1"/>
</dbReference>
<dbReference type="SMART" id="SM00046">
    <property type="entry name" value="DAGKc"/>
    <property type="match status" value="1"/>
</dbReference>
<gene>
    <name evidence="2" type="ORF">CBR_g39942</name>
</gene>